<keyword evidence="3" id="KW-0540">Nuclease</keyword>
<evidence type="ECO:0000256" key="3">
    <source>
        <dbReference type="ARBA" id="ARBA00022722"/>
    </source>
</evidence>
<evidence type="ECO:0000256" key="11">
    <source>
        <dbReference type="PIRSR" id="PIRSR610347-3"/>
    </source>
</evidence>
<dbReference type="GO" id="GO:0005634">
    <property type="term" value="C:nucleus"/>
    <property type="evidence" value="ECO:0007669"/>
    <property type="project" value="UniProtKB-SubCell"/>
</dbReference>
<comment type="subcellular location">
    <subcellularLocation>
        <location evidence="1">Nucleus</location>
    </subcellularLocation>
</comment>
<keyword evidence="8" id="KW-0539">Nucleus</keyword>
<name>A0AAF3FIP8_9BILA</name>
<evidence type="ECO:0008006" key="15">
    <source>
        <dbReference type="Google" id="ProtNLM"/>
    </source>
</evidence>
<sequence>MSGNTSPSSSKISKRKLVDDDEDNSITTKKNRSDEDSSISSISFALKTGYFYFVKVSSVLECFNENCFSLKDVLNFVMPEESLHFNFMIEVDWLIENFRQYPESCRQTPINLVVGEKMGSDAASLRRDIKLLKLDNIQVSGAHLPIPYGTHHTKLSLLKVKDELHIIVSTANLVKGDWQEKTQMFYYCKAKLENGEGNQSCNFQNDLSEYLKMYNLPIVAPWIKYIEHADFGDNNDHFIYSCPGYHKKPTKDKMAQLGLRNALKERTLDPNALYIAQCSSIGSLGQKPDQWFLSQFLNSLRGGRTKGSTRVYLVYPTIQDVQHSYEGYSAGGSLPYQSKTHEKQTWLRAHLCKWRSDKRGRNKAMPHVKSYCEIGADRELKWLLITSANLSKAAWGEIQKNGEQLAVRSWEAGVLVQDPSRCGLPYDYPICRYKDGDQPWIVDKNYKDFDSHGRQWIYDQQ</sequence>
<keyword evidence="7" id="KW-0234">DNA repair</keyword>
<keyword evidence="13" id="KW-1185">Reference proteome</keyword>
<evidence type="ECO:0000256" key="5">
    <source>
        <dbReference type="ARBA" id="ARBA00022801"/>
    </source>
</evidence>
<dbReference type="GO" id="GO:0017005">
    <property type="term" value="F:3'-tyrosyl-DNA phosphodiesterase activity"/>
    <property type="evidence" value="ECO:0007669"/>
    <property type="project" value="TreeGrafter"/>
</dbReference>
<evidence type="ECO:0000256" key="2">
    <source>
        <dbReference type="ARBA" id="ARBA00010205"/>
    </source>
</evidence>
<feature type="binding site" evidence="10">
    <location>
        <position position="154"/>
    </location>
    <ligand>
        <name>substrate</name>
    </ligand>
</feature>
<organism evidence="13 14">
    <name type="scientific">Mesorhabditis belari</name>
    <dbReference type="NCBI Taxonomy" id="2138241"/>
    <lineage>
        <taxon>Eukaryota</taxon>
        <taxon>Metazoa</taxon>
        <taxon>Ecdysozoa</taxon>
        <taxon>Nematoda</taxon>
        <taxon>Chromadorea</taxon>
        <taxon>Rhabditida</taxon>
        <taxon>Rhabditina</taxon>
        <taxon>Rhabditomorpha</taxon>
        <taxon>Rhabditoidea</taxon>
        <taxon>Rhabditidae</taxon>
        <taxon>Mesorhabditinae</taxon>
        <taxon>Mesorhabditis</taxon>
    </lineage>
</organism>
<feature type="region of interest" description="Disordered" evidence="12">
    <location>
        <begin position="1"/>
        <end position="35"/>
    </location>
</feature>
<evidence type="ECO:0000256" key="10">
    <source>
        <dbReference type="PIRSR" id="PIRSR610347-2"/>
    </source>
</evidence>
<dbReference type="PANTHER" id="PTHR12415:SF0">
    <property type="entry name" value="TYROSYL-DNA PHOSPHODIESTERASE 1"/>
    <property type="match status" value="1"/>
</dbReference>
<accession>A0AAF3FIP8</accession>
<dbReference type="PANTHER" id="PTHR12415">
    <property type="entry name" value="TYROSYL-DNA PHOSPHODIESTERASE 1"/>
    <property type="match status" value="1"/>
</dbReference>
<feature type="compositionally biased region" description="Polar residues" evidence="12">
    <location>
        <begin position="1"/>
        <end position="11"/>
    </location>
</feature>
<dbReference type="WBParaSite" id="MBELARI_LOCUS690">
    <property type="protein sequence ID" value="MBELARI_LOCUS690"/>
    <property type="gene ID" value="MBELARI_LOCUS690"/>
</dbReference>
<evidence type="ECO:0000313" key="13">
    <source>
        <dbReference type="Proteomes" id="UP000887575"/>
    </source>
</evidence>
<evidence type="ECO:0000256" key="9">
    <source>
        <dbReference type="PIRSR" id="PIRSR610347-1"/>
    </source>
</evidence>
<dbReference type="GO" id="GO:0003690">
    <property type="term" value="F:double-stranded DNA binding"/>
    <property type="evidence" value="ECO:0007669"/>
    <property type="project" value="TreeGrafter"/>
</dbReference>
<evidence type="ECO:0000256" key="8">
    <source>
        <dbReference type="ARBA" id="ARBA00023242"/>
    </source>
</evidence>
<keyword evidence="6" id="KW-0269">Exonuclease</keyword>
<keyword evidence="5" id="KW-0378">Hydrolase</keyword>
<dbReference type="GO" id="GO:0003697">
    <property type="term" value="F:single-stranded DNA binding"/>
    <property type="evidence" value="ECO:0007669"/>
    <property type="project" value="TreeGrafter"/>
</dbReference>
<evidence type="ECO:0000256" key="6">
    <source>
        <dbReference type="ARBA" id="ARBA00022839"/>
    </source>
</evidence>
<feature type="binding site" evidence="10">
    <location>
        <position position="369"/>
    </location>
    <ligand>
        <name>substrate</name>
    </ligand>
</feature>
<dbReference type="Gene3D" id="3.30.870.10">
    <property type="entry name" value="Endonuclease Chain A"/>
    <property type="match status" value="2"/>
</dbReference>
<dbReference type="Pfam" id="PF06087">
    <property type="entry name" value="Tyr-DNA_phospho"/>
    <property type="match status" value="1"/>
</dbReference>
<proteinExistence type="inferred from homology"/>
<dbReference type="AlphaFoldDB" id="A0AAF3FIP8"/>
<dbReference type="GO" id="GO:0006281">
    <property type="term" value="P:DNA repair"/>
    <property type="evidence" value="ECO:0007669"/>
    <property type="project" value="UniProtKB-KW"/>
</dbReference>
<dbReference type="GO" id="GO:0004527">
    <property type="term" value="F:exonuclease activity"/>
    <property type="evidence" value="ECO:0007669"/>
    <property type="project" value="UniProtKB-KW"/>
</dbReference>
<dbReference type="InterPro" id="IPR010347">
    <property type="entry name" value="Tdp1"/>
</dbReference>
<feature type="active site" description="Proton donor/acceptor" evidence="9">
    <location>
        <position position="367"/>
    </location>
</feature>
<evidence type="ECO:0000256" key="4">
    <source>
        <dbReference type="ARBA" id="ARBA00022763"/>
    </source>
</evidence>
<feature type="site" description="Interaction with DNA" evidence="11">
    <location>
        <position position="391"/>
    </location>
</feature>
<feature type="active site" description="Nucleophile" evidence="9">
    <location>
        <position position="152"/>
    </location>
</feature>
<evidence type="ECO:0000313" key="14">
    <source>
        <dbReference type="WBParaSite" id="MBELARI_LOCUS690"/>
    </source>
</evidence>
<evidence type="ECO:0000256" key="12">
    <source>
        <dbReference type="SAM" id="MobiDB-lite"/>
    </source>
</evidence>
<reference evidence="14" key="1">
    <citation type="submission" date="2024-02" db="UniProtKB">
        <authorList>
            <consortium name="WormBaseParasite"/>
        </authorList>
    </citation>
    <scope>IDENTIFICATION</scope>
</reference>
<dbReference type="SUPFAM" id="SSF56024">
    <property type="entry name" value="Phospholipase D/nuclease"/>
    <property type="match status" value="2"/>
</dbReference>
<keyword evidence="4" id="KW-0227">DNA damage</keyword>
<evidence type="ECO:0000256" key="7">
    <source>
        <dbReference type="ARBA" id="ARBA00023204"/>
    </source>
</evidence>
<protein>
    <recommendedName>
        <fullName evidence="15">Tyrosyl-DNA phosphodiesterase</fullName>
    </recommendedName>
</protein>
<comment type="similarity">
    <text evidence="2">Belongs to the tyrosyl-DNA phosphodiesterase family.</text>
</comment>
<dbReference type="Proteomes" id="UP000887575">
    <property type="component" value="Unassembled WGS sequence"/>
</dbReference>
<evidence type="ECO:0000256" key="1">
    <source>
        <dbReference type="ARBA" id="ARBA00004123"/>
    </source>
</evidence>